<feature type="compositionally biased region" description="Polar residues" evidence="7">
    <location>
        <begin position="342"/>
        <end position="360"/>
    </location>
</feature>
<feature type="compositionally biased region" description="Polar residues" evidence="7">
    <location>
        <begin position="9"/>
        <end position="41"/>
    </location>
</feature>
<evidence type="ECO:0000256" key="7">
    <source>
        <dbReference type="SAM" id="MobiDB-lite"/>
    </source>
</evidence>
<dbReference type="InterPro" id="IPR052360">
    <property type="entry name" value="Transcr_Regulatory_Proteins"/>
</dbReference>
<dbReference type="GO" id="GO:0046872">
    <property type="term" value="F:metal ion binding"/>
    <property type="evidence" value="ECO:0007669"/>
    <property type="project" value="UniProtKB-KW"/>
</dbReference>
<keyword evidence="5" id="KW-0804">Transcription</keyword>
<feature type="region of interest" description="Disordered" evidence="7">
    <location>
        <begin position="342"/>
        <end position="362"/>
    </location>
</feature>
<dbReference type="eggNOG" id="ENOG502SM93">
    <property type="taxonomic scope" value="Eukaryota"/>
</dbReference>
<evidence type="ECO:0000256" key="1">
    <source>
        <dbReference type="ARBA" id="ARBA00022723"/>
    </source>
</evidence>
<name>A0A0A2VS99_BEABA</name>
<evidence type="ECO:0000256" key="3">
    <source>
        <dbReference type="ARBA" id="ARBA00023015"/>
    </source>
</evidence>
<keyword evidence="3" id="KW-0805">Transcription regulation</keyword>
<dbReference type="Proteomes" id="UP000030106">
    <property type="component" value="Unassembled WGS sequence"/>
</dbReference>
<reference evidence="8 9" key="1">
    <citation type="submission" date="2012-10" db="EMBL/GenBank/DDBJ databases">
        <title>Genome sequencing and analysis of entomopathogenic fungi Beauveria bassiana D1-5.</title>
        <authorList>
            <person name="Li Q."/>
            <person name="Wang L."/>
            <person name="Zhang Z."/>
            <person name="Wang Q."/>
            <person name="Ren J."/>
            <person name="Wang M."/>
            <person name="Xu W."/>
            <person name="Wang J."/>
            <person name="Lu Y."/>
            <person name="Du Q."/>
            <person name="Sun Z."/>
        </authorList>
    </citation>
    <scope>NUCLEOTIDE SEQUENCE [LARGE SCALE GENOMIC DNA]</scope>
    <source>
        <strain evidence="8 9">D1-5</strain>
    </source>
</reference>
<evidence type="ECO:0000256" key="4">
    <source>
        <dbReference type="ARBA" id="ARBA00023125"/>
    </source>
</evidence>
<evidence type="ECO:0000256" key="6">
    <source>
        <dbReference type="ARBA" id="ARBA00023242"/>
    </source>
</evidence>
<dbReference type="PANTHER" id="PTHR36206">
    <property type="entry name" value="ASPERCRYPTIN BIOSYNTHESIS CLUSTER-SPECIFIC TRANSCRIPTION REGULATOR ATNN-RELATED"/>
    <property type="match status" value="1"/>
</dbReference>
<organism evidence="8 9">
    <name type="scientific">Beauveria bassiana D1-5</name>
    <dbReference type="NCBI Taxonomy" id="1245745"/>
    <lineage>
        <taxon>Eukaryota</taxon>
        <taxon>Fungi</taxon>
        <taxon>Dikarya</taxon>
        <taxon>Ascomycota</taxon>
        <taxon>Pezizomycotina</taxon>
        <taxon>Sordariomycetes</taxon>
        <taxon>Hypocreomycetidae</taxon>
        <taxon>Hypocreales</taxon>
        <taxon>Cordycipitaceae</taxon>
        <taxon>Beauveria</taxon>
    </lineage>
</organism>
<dbReference type="STRING" id="1245745.A0A0A2VS99"/>
<keyword evidence="6" id="KW-0539">Nucleus</keyword>
<feature type="region of interest" description="Disordered" evidence="7">
    <location>
        <begin position="1"/>
        <end position="67"/>
    </location>
</feature>
<accession>A0A0A2VS99</accession>
<evidence type="ECO:0000313" key="9">
    <source>
        <dbReference type="Proteomes" id="UP000030106"/>
    </source>
</evidence>
<evidence type="ECO:0000256" key="5">
    <source>
        <dbReference type="ARBA" id="ARBA00023163"/>
    </source>
</evidence>
<keyword evidence="1" id="KW-0479">Metal-binding</keyword>
<comment type="caution">
    <text evidence="8">The sequence shown here is derived from an EMBL/GenBank/DDBJ whole genome shotgun (WGS) entry which is preliminary data.</text>
</comment>
<evidence type="ECO:0000256" key="2">
    <source>
        <dbReference type="ARBA" id="ARBA00022833"/>
    </source>
</evidence>
<dbReference type="PANTHER" id="PTHR36206:SF4">
    <property type="entry name" value="HYPOTHETICAL CONSERVED PROTEIN (EUROFUNG)-RELATED"/>
    <property type="match status" value="1"/>
</dbReference>
<dbReference type="HOGENOM" id="CLU_011409_2_0_1"/>
<dbReference type="AlphaFoldDB" id="A0A0A2VS99"/>
<dbReference type="GO" id="GO:0003677">
    <property type="term" value="F:DNA binding"/>
    <property type="evidence" value="ECO:0007669"/>
    <property type="project" value="UniProtKB-KW"/>
</dbReference>
<dbReference type="OrthoDB" id="39175at2759"/>
<sequence>MSRAPVTPPSSQAADRQPSSTLNNSERLSNASQPSSTSSGQPVKRGRRSNPKVKTGCTNCNRHARPSMEIRIAPKPLAAMMHAAPAPAHPTGGGVAEAQPMGISMLQKQVVLPPRRPGRRRKMMMMEQYKSLCASAAHPPNLHGPSMALPLQPAEIMYFELFRLHTASQLSGYFNSNFWTQRVLHECHNESAIRHSVIALGALYKTLELSFEASHDVHVQWHTDSMVAHWHVAVKQYSDACNAVVSVKGDTIHSHHTRLIAIILLACFDSFIGDHKQAIIQIQTGLGILGQLRRHHSSSLLVALDTAPDELVTLFGRLAIQAKSYDLAFHFPQPYIIRLGSTSENPDSPGSDTNSSTITDSPPREGIFFETLAEARLASDKLCMALLMFVEQLHAAKTNPSYVLPAAWKKYGMGLKDRLTAWSDAFEPILASRFHPNMPYIERAGIAALKMFQINANVIFLMLFCDNEVQFDSFMPHFQMIVNLGWEVVSADESRFASAELHAQTPSQPHYAHGTKGAFKAGKYGGGGGGGAGRRLKPSFSADLGIIPPLFVVATKCRDPWLRRQAIQLLKSSARREGMWDSELTSNIATWVMQLEEQGVPGGGGAAVPPAFDPRNPSAGGYADAQGVVQRTIPEDRRIMLKAADFDLRSRYADIVVGTRAVYNGNQDTGRKGAQVPPWVGVSDDGPVIDYDFSVRADGVDAGPPRARLQVVWRIVSPPPPPPPQPPYTAPLGRPPHRRGLGRVRRFQRPISRPKLAAALHETARFTRSLMEQVSRRLCAAQKVGGTQCLRLEMIQSFKKKS</sequence>
<proteinExistence type="predicted"/>
<protein>
    <submittedName>
        <fullName evidence="8">Uncharacterized protein</fullName>
    </submittedName>
</protein>
<keyword evidence="2" id="KW-0862">Zinc</keyword>
<evidence type="ECO:0000313" key="8">
    <source>
        <dbReference type="EMBL" id="KGQ10508.1"/>
    </source>
</evidence>
<gene>
    <name evidence="8" type="ORF">BBAD15_g4137</name>
</gene>
<keyword evidence="4" id="KW-0238">DNA-binding</keyword>
<dbReference type="EMBL" id="ANFO01000304">
    <property type="protein sequence ID" value="KGQ10508.1"/>
    <property type="molecule type" value="Genomic_DNA"/>
</dbReference>